<organism evidence="2 3">
    <name type="scientific">Iris pallida</name>
    <name type="common">Sweet iris</name>
    <dbReference type="NCBI Taxonomy" id="29817"/>
    <lineage>
        <taxon>Eukaryota</taxon>
        <taxon>Viridiplantae</taxon>
        <taxon>Streptophyta</taxon>
        <taxon>Embryophyta</taxon>
        <taxon>Tracheophyta</taxon>
        <taxon>Spermatophyta</taxon>
        <taxon>Magnoliopsida</taxon>
        <taxon>Liliopsida</taxon>
        <taxon>Asparagales</taxon>
        <taxon>Iridaceae</taxon>
        <taxon>Iridoideae</taxon>
        <taxon>Irideae</taxon>
        <taxon>Iris</taxon>
    </lineage>
</organism>
<comment type="caution">
    <text evidence="2">The sequence shown here is derived from an EMBL/GenBank/DDBJ whole genome shotgun (WGS) entry which is preliminary data.</text>
</comment>
<dbReference type="EMBL" id="JANAVB010040218">
    <property type="protein sequence ID" value="KAJ6798627.1"/>
    <property type="molecule type" value="Genomic_DNA"/>
</dbReference>
<feature type="compositionally biased region" description="Basic and acidic residues" evidence="1">
    <location>
        <begin position="255"/>
        <end position="271"/>
    </location>
</feature>
<feature type="compositionally biased region" description="Basic and acidic residues" evidence="1">
    <location>
        <begin position="924"/>
        <end position="933"/>
    </location>
</feature>
<accession>A0AAX6E3G2</accession>
<feature type="compositionally biased region" description="Basic and acidic residues" evidence="1">
    <location>
        <begin position="455"/>
        <end position="487"/>
    </location>
</feature>
<feature type="compositionally biased region" description="Polar residues" evidence="1">
    <location>
        <begin position="580"/>
        <end position="596"/>
    </location>
</feature>
<feature type="compositionally biased region" description="Low complexity" evidence="1">
    <location>
        <begin position="997"/>
        <end position="1008"/>
    </location>
</feature>
<feature type="compositionally biased region" description="Basic and acidic residues" evidence="1">
    <location>
        <begin position="304"/>
        <end position="318"/>
    </location>
</feature>
<feature type="compositionally biased region" description="Low complexity" evidence="1">
    <location>
        <begin position="216"/>
        <end position="242"/>
    </location>
</feature>
<reference evidence="2" key="1">
    <citation type="journal article" date="2023" name="GigaByte">
        <title>Genome assembly of the bearded iris, Iris pallida Lam.</title>
        <authorList>
            <person name="Bruccoleri R.E."/>
            <person name="Oakeley E.J."/>
            <person name="Faust A.M.E."/>
            <person name="Altorfer M."/>
            <person name="Dessus-Babus S."/>
            <person name="Burckhardt D."/>
            <person name="Oertli M."/>
            <person name="Naumann U."/>
            <person name="Petersen F."/>
            <person name="Wong J."/>
        </authorList>
    </citation>
    <scope>NUCLEOTIDE SEQUENCE</scope>
    <source>
        <strain evidence="2">GSM-AAB239-AS_SAM_17_03QT</strain>
    </source>
</reference>
<feature type="compositionally biased region" description="Polar residues" evidence="1">
    <location>
        <begin position="648"/>
        <end position="662"/>
    </location>
</feature>
<evidence type="ECO:0000313" key="3">
    <source>
        <dbReference type="Proteomes" id="UP001140949"/>
    </source>
</evidence>
<gene>
    <name evidence="2" type="ORF">M6B38_210180</name>
</gene>
<reference evidence="2" key="2">
    <citation type="submission" date="2023-04" db="EMBL/GenBank/DDBJ databases">
        <authorList>
            <person name="Bruccoleri R.E."/>
            <person name="Oakeley E.J."/>
            <person name="Faust A.-M."/>
            <person name="Dessus-Babus S."/>
            <person name="Altorfer M."/>
            <person name="Burckhardt D."/>
            <person name="Oertli M."/>
            <person name="Naumann U."/>
            <person name="Petersen F."/>
            <person name="Wong J."/>
        </authorList>
    </citation>
    <scope>NUCLEOTIDE SEQUENCE</scope>
    <source>
        <strain evidence="2">GSM-AAB239-AS_SAM_17_03QT</strain>
        <tissue evidence="2">Leaf</tissue>
    </source>
</reference>
<dbReference type="PANTHER" id="PTHR31008:SF5">
    <property type="entry name" value="EXPRESSED PROTEIN"/>
    <property type="match status" value="1"/>
</dbReference>
<protein>
    <submittedName>
        <fullName evidence="2">Serine/arginine repetitive matrix protein 1-like isoform X2</fullName>
    </submittedName>
</protein>
<sequence length="1027" mass="111721">MFLHIVNVPDSLEVANALEKEMSQLEETRKFHLTLYSKGDQSGGGKTDFGCMKEVGLNQHIKVETASSDATKNELLRALDLRLMALKDELAASFNRAAGATCSRCQISNIAAFVQYFGVTDLRNLLLKILARSPKDLPDDPSHEHLISSHKSKNDIGTTTEAIFQPTSRLNKVKPVINLVSPAKIAQAERECSTESEESSDSAREDQSHAERSRPLLRSASPRRSASPMRRIQIGRSGSRRSTALTIKSLNYFPGRERNVSIRDADERSNSGDEEPDQPPEKPECQANHVRSMSVKDAINLFECKQKDKNTDSQKKGLGEVSNSTTAKSVLRRWSAGMGDSFNQRSHETTSDDAPQNGEESKSEEVTAESSNADKRPQVAECLSVEKITLPQREPAEPEKPKVEDLNDRATASAEWSRQTEAELKQMLMKLMETKPEKHRGCTSVGSGVNLDVSDEQRGGSDKQYKEKREEKLQVENVGKRTSREAQSKVMMKGTLEDRKVEIPSKPGSVARKRGSPNHSHKARRNSDPPVLPKNEVSKPAVTKKVLPKTPLPATRNSWSSGPLPRASGTQGTLPRASGPPTTTKMPSTSRKSQPAPSIPSPRTEGPLQQTKVRKGKPADVKPSLRGKPTTDVKSSPKGQEEKKQRPVTKNSRSVQSKSSTDPGDVPGVLLAKPSFYSKVTKKGSVVPLESKPFLRKGTGIGPGVGPVIAKTKVSHFDESSKSSGNIIQGEEIESGSVTAAEPTTRELEIDLDQPKDNLDVDMEDMLENVVIHGSSNGLEESSIIESDNGFKHVVELPVSEIQADEDLGISSAAWVEIECQDGSVSCYNGQHELTTSPGLAPPTASSSPRARHSLSQMMQADSNEPESIEWGNAENPPALVYQKDAPKGLKRLLKFARKSKGDGNVTGWGSPSVFSEGEDEIEESKAVSKRSSDALLRKAALQAKSYEPPKTVLAGSFDGGNSSKGSMDYRGMNDTLSAPSSTSISTISDKLRELQSSASSTSSKGTRSFFSLSTFRSTKSSESKFR</sequence>
<feature type="compositionally biased region" description="Basic residues" evidence="1">
    <location>
        <begin position="511"/>
        <end position="524"/>
    </location>
</feature>
<feature type="compositionally biased region" description="Basic and acidic residues" evidence="1">
    <location>
        <begin position="394"/>
        <end position="408"/>
    </location>
</feature>
<dbReference type="Proteomes" id="UP001140949">
    <property type="component" value="Unassembled WGS sequence"/>
</dbReference>
<feature type="region of interest" description="Disordered" evidence="1">
    <location>
        <begin position="948"/>
        <end position="1008"/>
    </location>
</feature>
<feature type="region of interest" description="Disordered" evidence="1">
    <location>
        <begin position="906"/>
        <end position="933"/>
    </location>
</feature>
<feature type="region of interest" description="Disordered" evidence="1">
    <location>
        <begin position="187"/>
        <end position="670"/>
    </location>
</feature>
<feature type="region of interest" description="Disordered" evidence="1">
    <location>
        <begin position="836"/>
        <end position="873"/>
    </location>
</feature>
<feature type="compositionally biased region" description="Polar residues" evidence="1">
    <location>
        <begin position="836"/>
        <end position="863"/>
    </location>
</feature>
<evidence type="ECO:0000256" key="1">
    <source>
        <dbReference type="SAM" id="MobiDB-lite"/>
    </source>
</evidence>
<name>A0AAX6E3G2_IRIPA</name>
<feature type="compositionally biased region" description="Basic and acidic residues" evidence="1">
    <location>
        <begin position="201"/>
        <end position="214"/>
    </location>
</feature>
<dbReference type="PANTHER" id="PTHR31008">
    <property type="entry name" value="COP1-INTERACTING PROTEIN-RELATED"/>
    <property type="match status" value="1"/>
</dbReference>
<proteinExistence type="predicted"/>
<dbReference type="AlphaFoldDB" id="A0AAX6E3G2"/>
<evidence type="ECO:0000313" key="2">
    <source>
        <dbReference type="EMBL" id="KAJ6798627.1"/>
    </source>
</evidence>
<keyword evidence="3" id="KW-1185">Reference proteome</keyword>
<feature type="region of interest" description="Disordered" evidence="1">
    <location>
        <begin position="716"/>
        <end position="740"/>
    </location>
</feature>